<dbReference type="AlphaFoldDB" id="A0A1M7HZK2"/>
<feature type="region of interest" description="Disordered" evidence="1">
    <location>
        <begin position="151"/>
        <end position="174"/>
    </location>
</feature>
<gene>
    <name evidence="2" type="ORF">SAMN05444398_11431</name>
</gene>
<feature type="region of interest" description="Disordered" evidence="1">
    <location>
        <begin position="79"/>
        <end position="121"/>
    </location>
</feature>
<accession>A0A1M7HZK2</accession>
<dbReference type="Pfam" id="PF11233">
    <property type="entry name" value="DUF3035"/>
    <property type="match status" value="1"/>
</dbReference>
<dbReference type="InterPro" id="IPR021395">
    <property type="entry name" value="DUF3035"/>
</dbReference>
<name>A0A1M7HZK2_9RHOB</name>
<evidence type="ECO:0000313" key="3">
    <source>
        <dbReference type="Proteomes" id="UP000183974"/>
    </source>
</evidence>
<dbReference type="STRING" id="337701.SAMN05444398_11431"/>
<sequence length="174" mass="19126">MGLPRITLMILVLGLAACSSRDDDIVLKRIKDKGNGPNEFTILPTKPLQAPEDYASLPAPAPGTVNLVDPRPKEEGIAALGGNPAVMRGTAPAASDGGLVRHASRYGTQPGIRQQTRREDIETRRRHGRVNLIRLGNADDYTDAYKRQWLEASREERRMRQRGIETPSAPPPED</sequence>
<dbReference type="RefSeq" id="WP_073036677.1">
    <property type="nucleotide sequence ID" value="NZ_BMLR01000014.1"/>
</dbReference>
<keyword evidence="3" id="KW-1185">Reference proteome</keyword>
<reference evidence="2 3" key="1">
    <citation type="submission" date="2016-11" db="EMBL/GenBank/DDBJ databases">
        <authorList>
            <person name="Jaros S."/>
            <person name="Januszkiewicz K."/>
            <person name="Wedrychowicz H."/>
        </authorList>
    </citation>
    <scope>NUCLEOTIDE SEQUENCE [LARGE SCALE GENOMIC DNA]</scope>
    <source>
        <strain evidence="2 3">DSM 29589</strain>
    </source>
</reference>
<dbReference type="EMBL" id="FRBR01000014">
    <property type="protein sequence ID" value="SHM33819.1"/>
    <property type="molecule type" value="Genomic_DNA"/>
</dbReference>
<evidence type="ECO:0000256" key="1">
    <source>
        <dbReference type="SAM" id="MobiDB-lite"/>
    </source>
</evidence>
<organism evidence="2 3">
    <name type="scientific">Roseovarius pacificus</name>
    <dbReference type="NCBI Taxonomy" id="337701"/>
    <lineage>
        <taxon>Bacteria</taxon>
        <taxon>Pseudomonadati</taxon>
        <taxon>Pseudomonadota</taxon>
        <taxon>Alphaproteobacteria</taxon>
        <taxon>Rhodobacterales</taxon>
        <taxon>Roseobacteraceae</taxon>
        <taxon>Roseovarius</taxon>
    </lineage>
</organism>
<proteinExistence type="predicted"/>
<dbReference type="OrthoDB" id="7876689at2"/>
<protein>
    <submittedName>
        <fullName evidence="2">Beta-barrel assembly machine subunit BamF</fullName>
    </submittedName>
</protein>
<evidence type="ECO:0000313" key="2">
    <source>
        <dbReference type="EMBL" id="SHM33819.1"/>
    </source>
</evidence>
<dbReference type="PROSITE" id="PS51257">
    <property type="entry name" value="PROKAR_LIPOPROTEIN"/>
    <property type="match status" value="1"/>
</dbReference>
<dbReference type="Proteomes" id="UP000183974">
    <property type="component" value="Unassembled WGS sequence"/>
</dbReference>